<dbReference type="InterPro" id="IPR008927">
    <property type="entry name" value="6-PGluconate_DH-like_C_sf"/>
</dbReference>
<dbReference type="InterPro" id="IPR036291">
    <property type="entry name" value="NAD(P)-bd_dom_sf"/>
</dbReference>
<feature type="active site" evidence="3">
    <location>
        <position position="173"/>
    </location>
</feature>
<dbReference type="Pfam" id="PF03446">
    <property type="entry name" value="NAD_binding_2"/>
    <property type="match status" value="1"/>
</dbReference>
<dbReference type="GO" id="GO:0050661">
    <property type="term" value="F:NADP binding"/>
    <property type="evidence" value="ECO:0007669"/>
    <property type="project" value="InterPro"/>
</dbReference>
<organism evidence="6 7">
    <name type="scientific">Pseudomonas fluorescens</name>
    <dbReference type="NCBI Taxonomy" id="294"/>
    <lineage>
        <taxon>Bacteria</taxon>
        <taxon>Pseudomonadati</taxon>
        <taxon>Pseudomonadota</taxon>
        <taxon>Gammaproteobacteria</taxon>
        <taxon>Pseudomonadales</taxon>
        <taxon>Pseudomonadaceae</taxon>
        <taxon>Pseudomonas</taxon>
    </lineage>
</organism>
<evidence type="ECO:0000259" key="4">
    <source>
        <dbReference type="Pfam" id="PF03446"/>
    </source>
</evidence>
<dbReference type="Gene3D" id="3.40.50.720">
    <property type="entry name" value="NAD(P)-binding Rossmann-like Domain"/>
    <property type="match status" value="1"/>
</dbReference>
<dbReference type="Proteomes" id="UP000409037">
    <property type="component" value="Unassembled WGS sequence"/>
</dbReference>
<dbReference type="OrthoDB" id="9786703at2"/>
<dbReference type="AlphaFoldDB" id="A0A5E7DLF5"/>
<feature type="domain" description="6-phosphogluconate dehydrogenase NADP-binding" evidence="4">
    <location>
        <begin position="4"/>
        <end position="139"/>
    </location>
</feature>
<dbReference type="SUPFAM" id="SSF51735">
    <property type="entry name" value="NAD(P)-binding Rossmann-fold domains"/>
    <property type="match status" value="1"/>
</dbReference>
<evidence type="ECO:0000313" key="7">
    <source>
        <dbReference type="Proteomes" id="UP000409037"/>
    </source>
</evidence>
<gene>
    <name evidence="6" type="primary">garR_2</name>
    <name evidence="6" type="ORF">PS833_04000</name>
</gene>
<keyword evidence="1 6" id="KW-0560">Oxidoreductase</keyword>
<dbReference type="Pfam" id="PF14833">
    <property type="entry name" value="NAD_binding_11"/>
    <property type="match status" value="1"/>
</dbReference>
<dbReference type="GO" id="GO:0051287">
    <property type="term" value="F:NAD binding"/>
    <property type="evidence" value="ECO:0007669"/>
    <property type="project" value="InterPro"/>
</dbReference>
<dbReference type="PANTHER" id="PTHR22981:SF7">
    <property type="entry name" value="3-HYDROXYISOBUTYRATE DEHYDROGENASE, MITOCHONDRIAL"/>
    <property type="match status" value="1"/>
</dbReference>
<feature type="domain" description="3-hydroxyisobutyrate dehydrogenase-like NAD-binding" evidence="5">
    <location>
        <begin position="168"/>
        <end position="279"/>
    </location>
</feature>
<evidence type="ECO:0000259" key="5">
    <source>
        <dbReference type="Pfam" id="PF14833"/>
    </source>
</evidence>
<dbReference type="PIRSF" id="PIRSF000103">
    <property type="entry name" value="HIBADH"/>
    <property type="match status" value="1"/>
</dbReference>
<protein>
    <submittedName>
        <fullName evidence="6">2-hydroxy-3-oxopropionate reductase</fullName>
        <ecNumber evidence="6">1.1.1.60</ecNumber>
    </submittedName>
</protein>
<dbReference type="Gene3D" id="1.10.1040.10">
    <property type="entry name" value="N-(1-d-carboxylethyl)-l-norvaline Dehydrogenase, domain 2"/>
    <property type="match status" value="1"/>
</dbReference>
<sequence>MINVSVIGAGVLGEALIERLLNCGFSVSAYNRTKHKLEKLILKGVRPIESLDKAFVCEQKIWILCLRDEKSIREVFSCEKIIEALKLNKFLIINTSTIGPKGSAKLEGFFKEFNVEYIELPVSGGIEGALSGQLVGYIGNYPKYLRREFDFVLRALLKGHCLMQSNQAAQAMKVVNNYCESINLVVAAEALLLAETYGISKEVIGGSLGLGRGRSVYLELLLERYMSMKCCISVPLEIRIKDLELAGELFHELSIKSRFYDDALELYKKTLCSSSLALDQMDCFAFLSSSVKRGAR</sequence>
<dbReference type="InterPro" id="IPR029154">
    <property type="entry name" value="HIBADH-like_NADP-bd"/>
</dbReference>
<dbReference type="InterPro" id="IPR013328">
    <property type="entry name" value="6PGD_dom2"/>
</dbReference>
<dbReference type="EMBL" id="CABVHU010000010">
    <property type="protein sequence ID" value="VVO18400.1"/>
    <property type="molecule type" value="Genomic_DNA"/>
</dbReference>
<evidence type="ECO:0000256" key="3">
    <source>
        <dbReference type="PIRSR" id="PIRSR000103-1"/>
    </source>
</evidence>
<dbReference type="InterPro" id="IPR015815">
    <property type="entry name" value="HIBADH-related"/>
</dbReference>
<dbReference type="RefSeq" id="WP_150799399.1">
    <property type="nucleotide sequence ID" value="NZ_CABVHU010000010.1"/>
</dbReference>
<evidence type="ECO:0000256" key="2">
    <source>
        <dbReference type="ARBA" id="ARBA00023027"/>
    </source>
</evidence>
<accession>A0A5E7DLF5</accession>
<dbReference type="GO" id="GO:0008679">
    <property type="term" value="F:2-hydroxy-3-oxopropionate reductase activity"/>
    <property type="evidence" value="ECO:0007669"/>
    <property type="project" value="UniProtKB-EC"/>
</dbReference>
<reference evidence="6 7" key="1">
    <citation type="submission" date="2019-09" db="EMBL/GenBank/DDBJ databases">
        <authorList>
            <person name="Chandra G."/>
            <person name="Truman W A."/>
        </authorList>
    </citation>
    <scope>NUCLEOTIDE SEQUENCE [LARGE SCALE GENOMIC DNA]</scope>
    <source>
        <strain evidence="6">PS833</strain>
    </source>
</reference>
<name>A0A5E7DLF5_PSEFL</name>
<dbReference type="PANTHER" id="PTHR22981">
    <property type="entry name" value="3-HYDROXYISOBUTYRATE DEHYDROGENASE-RELATED"/>
    <property type="match status" value="1"/>
</dbReference>
<evidence type="ECO:0000256" key="1">
    <source>
        <dbReference type="ARBA" id="ARBA00023002"/>
    </source>
</evidence>
<dbReference type="InterPro" id="IPR006115">
    <property type="entry name" value="6PGDH_NADP-bd"/>
</dbReference>
<dbReference type="EC" id="1.1.1.60" evidence="6"/>
<evidence type="ECO:0000313" key="6">
    <source>
        <dbReference type="EMBL" id="VVO18400.1"/>
    </source>
</evidence>
<keyword evidence="2" id="KW-0520">NAD</keyword>
<dbReference type="SUPFAM" id="SSF48179">
    <property type="entry name" value="6-phosphogluconate dehydrogenase C-terminal domain-like"/>
    <property type="match status" value="1"/>
</dbReference>
<proteinExistence type="predicted"/>